<dbReference type="GO" id="GO:0034335">
    <property type="term" value="F:DNA negative supercoiling activity"/>
    <property type="evidence" value="ECO:0007669"/>
    <property type="project" value="UniProtKB-ARBA"/>
</dbReference>
<dbReference type="Proteomes" id="UP000435138">
    <property type="component" value="Unassembled WGS sequence"/>
</dbReference>
<accession>A0A6A8A2B4</accession>
<dbReference type="GO" id="GO:0005694">
    <property type="term" value="C:chromosome"/>
    <property type="evidence" value="ECO:0007669"/>
    <property type="project" value="InterPro"/>
</dbReference>
<comment type="function">
    <text evidence="8">A type II topoisomerase that negatively supercoils closed circular double-stranded (ds) DNA in an ATP-dependent manner to modulate DNA topology and maintain chromosomes in an underwound state. Negative supercoiling favors strand separation, and DNA replication, transcription, recombination and repair, all of which involve strand separation. Also able to catalyze the interconversion of other topological isomers of dsDNA rings, including catenanes and knotted rings. Type II topoisomerases break and join 2 DNA strands simultaneously in an ATP-dependent manner.</text>
</comment>
<dbReference type="InterPro" id="IPR002205">
    <property type="entry name" value="Topo_IIA_dom_A"/>
</dbReference>
<comment type="similarity">
    <text evidence="2 8">Belongs to the type II topoisomerase GyrA/ParC subunit family.</text>
</comment>
<evidence type="ECO:0000256" key="1">
    <source>
        <dbReference type="ARBA" id="ARBA00000185"/>
    </source>
</evidence>
<feature type="active site" description="O-(5'-phospho-DNA)-tyrosine intermediate" evidence="8 9">
    <location>
        <position position="130"/>
    </location>
</feature>
<evidence type="ECO:0000256" key="2">
    <source>
        <dbReference type="ARBA" id="ARBA00008263"/>
    </source>
</evidence>
<dbReference type="HAMAP" id="MF_01897">
    <property type="entry name" value="GyrA"/>
    <property type="match status" value="1"/>
</dbReference>
<dbReference type="Pfam" id="PF00521">
    <property type="entry name" value="DNA_topoisoIV"/>
    <property type="match status" value="1"/>
</dbReference>
<evidence type="ECO:0000256" key="10">
    <source>
        <dbReference type="SAM" id="MobiDB-lite"/>
    </source>
</evidence>
<dbReference type="FunFam" id="3.90.199.10:FF:000001">
    <property type="entry name" value="DNA gyrase subunit A"/>
    <property type="match status" value="1"/>
</dbReference>
<dbReference type="Gene3D" id="1.10.268.10">
    <property type="entry name" value="Topoisomerase, domain 3"/>
    <property type="match status" value="1"/>
</dbReference>
<comment type="caution">
    <text evidence="12">The sequence shown here is derived from an EMBL/GenBank/DDBJ whole genome shotgun (WGS) entry which is preliminary data.</text>
</comment>
<evidence type="ECO:0000256" key="5">
    <source>
        <dbReference type="ARBA" id="ARBA00023029"/>
    </source>
</evidence>
<feature type="region of interest" description="Disordered" evidence="10">
    <location>
        <begin position="902"/>
        <end position="946"/>
    </location>
</feature>
<comment type="subunit">
    <text evidence="8">Heterotetramer, composed of two GyrA and two GyrB chains. In the heterotetramer, GyrA contains the active site tyrosine that forms a transient covalent intermediate with DNA, while GyrB binds cofactors and catalyzes ATP hydrolysis.</text>
</comment>
<evidence type="ECO:0000256" key="3">
    <source>
        <dbReference type="ARBA" id="ARBA00022741"/>
    </source>
</evidence>
<evidence type="ECO:0000256" key="4">
    <source>
        <dbReference type="ARBA" id="ARBA00022840"/>
    </source>
</evidence>
<dbReference type="PROSITE" id="PS52040">
    <property type="entry name" value="TOPO_IIA"/>
    <property type="match status" value="1"/>
</dbReference>
<dbReference type="InterPro" id="IPR035516">
    <property type="entry name" value="Gyrase/topoIV_suA_C"/>
</dbReference>
<dbReference type="PANTHER" id="PTHR43493:SF5">
    <property type="entry name" value="DNA GYRASE SUBUNIT A, CHLOROPLASTIC_MITOCHONDRIAL"/>
    <property type="match status" value="1"/>
</dbReference>
<protein>
    <recommendedName>
        <fullName evidence="8">DNA gyrase subunit A</fullName>
        <ecNumber evidence="8">5.6.2.2</ecNumber>
    </recommendedName>
</protein>
<dbReference type="GO" id="GO:0006265">
    <property type="term" value="P:DNA topological change"/>
    <property type="evidence" value="ECO:0007669"/>
    <property type="project" value="UniProtKB-UniRule"/>
</dbReference>
<dbReference type="InterPro" id="IPR013757">
    <property type="entry name" value="Topo_IIA_A_a_sf"/>
</dbReference>
<dbReference type="GO" id="GO:0006261">
    <property type="term" value="P:DNA-templated DNA replication"/>
    <property type="evidence" value="ECO:0007669"/>
    <property type="project" value="UniProtKB-UniRule"/>
</dbReference>
<feature type="compositionally biased region" description="Acidic residues" evidence="10">
    <location>
        <begin position="909"/>
        <end position="918"/>
    </location>
</feature>
<keyword evidence="4 8" id="KW-0067">ATP-binding</keyword>
<dbReference type="InterPro" id="IPR006691">
    <property type="entry name" value="GyrA/parC_rep"/>
</dbReference>
<keyword evidence="13" id="KW-1185">Reference proteome</keyword>
<dbReference type="Gene3D" id="2.120.10.90">
    <property type="entry name" value="DNA gyrase/topoisomerase IV, subunit A, C-terminal"/>
    <property type="match status" value="1"/>
</dbReference>
<dbReference type="InterPro" id="IPR005743">
    <property type="entry name" value="GyrA"/>
</dbReference>
<dbReference type="GO" id="GO:0009330">
    <property type="term" value="C:DNA topoisomerase type II (double strand cut, ATP-hydrolyzing) complex"/>
    <property type="evidence" value="ECO:0007669"/>
    <property type="project" value="TreeGrafter"/>
</dbReference>
<dbReference type="NCBIfam" id="NF004044">
    <property type="entry name" value="PRK05561.1"/>
    <property type="match status" value="1"/>
</dbReference>
<evidence type="ECO:0000256" key="7">
    <source>
        <dbReference type="ARBA" id="ARBA00023235"/>
    </source>
</evidence>
<dbReference type="EC" id="5.6.2.2" evidence="8"/>
<dbReference type="SUPFAM" id="SSF101904">
    <property type="entry name" value="GyrA/ParC C-terminal domain-like"/>
    <property type="match status" value="1"/>
</dbReference>
<dbReference type="GO" id="GO:0005737">
    <property type="term" value="C:cytoplasm"/>
    <property type="evidence" value="ECO:0007669"/>
    <property type="project" value="UniProtKB-SubCell"/>
</dbReference>
<feature type="short sequence motif" description="GyrA-box" evidence="8">
    <location>
        <begin position="559"/>
        <end position="565"/>
    </location>
</feature>
<comment type="miscellaneous">
    <text evidence="8">Few gyrases are as efficient as E.coli at forming negative supercoils. Not all organisms have 2 type II topoisomerases; in organisms with a single type II topoisomerase this enzyme also has to decatenate newly replicated chromosomes.</text>
</comment>
<dbReference type="InterPro" id="IPR013760">
    <property type="entry name" value="Topo_IIA-like_dom_sf"/>
</dbReference>
<dbReference type="SMART" id="SM00434">
    <property type="entry name" value="TOP4c"/>
    <property type="match status" value="1"/>
</dbReference>
<evidence type="ECO:0000256" key="9">
    <source>
        <dbReference type="PROSITE-ProRule" id="PRU01384"/>
    </source>
</evidence>
<dbReference type="FunFam" id="3.30.1360.40:FF:000002">
    <property type="entry name" value="DNA gyrase subunit A"/>
    <property type="match status" value="1"/>
</dbReference>
<name>A0A6A8A2B4_9HYPH</name>
<evidence type="ECO:0000256" key="8">
    <source>
        <dbReference type="HAMAP-Rule" id="MF_01897"/>
    </source>
</evidence>
<comment type="catalytic activity">
    <reaction evidence="1 8 9">
        <text>ATP-dependent breakage, passage and rejoining of double-stranded DNA.</text>
        <dbReference type="EC" id="5.6.2.2"/>
    </reaction>
</comment>
<keyword evidence="3 8" id="KW-0547">Nucleotide-binding</keyword>
<dbReference type="PANTHER" id="PTHR43493">
    <property type="entry name" value="DNA GYRASE/TOPOISOMERASE SUBUNIT A"/>
    <property type="match status" value="1"/>
</dbReference>
<evidence type="ECO:0000313" key="13">
    <source>
        <dbReference type="Proteomes" id="UP000435138"/>
    </source>
</evidence>
<reference evidence="12 13" key="1">
    <citation type="submission" date="2019-11" db="EMBL/GenBank/DDBJ databases">
        <title>Genome analysis of Rhizobacterium cereale a novel genus and species isolated from maize roots in North Spain.</title>
        <authorList>
            <person name="Menendez E."/>
            <person name="Flores-Felix J.D."/>
            <person name="Ramirez-Bahena M.-H."/>
            <person name="Igual J.M."/>
            <person name="Garcia-Fraile P."/>
            <person name="Peix A."/>
            <person name="Velazquez E."/>
        </authorList>
    </citation>
    <scope>NUCLEOTIDE SEQUENCE [LARGE SCALE GENOMIC DNA]</scope>
    <source>
        <strain evidence="12 13">RZME27</strain>
    </source>
</reference>
<feature type="domain" description="Topo IIA-type catalytic" evidence="11">
    <location>
        <begin position="42"/>
        <end position="532"/>
    </location>
</feature>
<keyword evidence="5 8" id="KW-0799">Topoisomerase</keyword>
<keyword evidence="6 8" id="KW-0238">DNA-binding</keyword>
<proteinExistence type="inferred from homology"/>
<evidence type="ECO:0000313" key="12">
    <source>
        <dbReference type="EMBL" id="MQY44574.1"/>
    </source>
</evidence>
<dbReference type="GO" id="GO:0003677">
    <property type="term" value="F:DNA binding"/>
    <property type="evidence" value="ECO:0007669"/>
    <property type="project" value="UniProtKB-UniRule"/>
</dbReference>
<keyword evidence="8" id="KW-0963">Cytoplasm</keyword>
<dbReference type="AlphaFoldDB" id="A0A6A8A2B4"/>
<dbReference type="InterPro" id="IPR013758">
    <property type="entry name" value="Topo_IIA_A/C_ab"/>
</dbReference>
<dbReference type="FunFam" id="1.10.268.10:FF:000001">
    <property type="entry name" value="DNA gyrase subunit A"/>
    <property type="match status" value="1"/>
</dbReference>
<dbReference type="EMBL" id="WIXI01000022">
    <property type="protein sequence ID" value="MQY44574.1"/>
    <property type="molecule type" value="Genomic_DNA"/>
</dbReference>
<dbReference type="InterPro" id="IPR050220">
    <property type="entry name" value="Type_II_DNA_Topoisomerases"/>
</dbReference>
<dbReference type="Gene3D" id="3.30.1360.40">
    <property type="match status" value="1"/>
</dbReference>
<dbReference type="NCBIfam" id="NF004043">
    <property type="entry name" value="PRK05560.1"/>
    <property type="match status" value="1"/>
</dbReference>
<sequence length="946" mass="104606">MTDQSTPGGGKLPPGIEPISIMEEMQRSYLDYAMSVIVSRALPDVRDGLKPVHRRILYGMNELGLDWNKKYVKSARVTGDVMGKYHPHGDSAIYDALARMAQDWSLRLPLIDGQGNFGSIDGDPPAAQRYTECRLEKVSHALLDDLDKETVDFRDNYDGTMSEPVVVPAKFPNLLVNGAGGIAVGMATNIPPHNLSEVINGCIALIDNPAIELPEMMEIIPGPDFPTGAMILGKNGIRSAYETGRGSVMMRGLATIEPMRGDREQIIITEVPYQVNKATMIEKMAELVKEKRVEGISDLRDESDRQGYRVVIELKRDANADVILNQLYRYTPLQTSFGCNMVALNGGKPEQMILLDMLRAFVSFREEVVSRRTKYLLRKARERAHVLVGLAIAVANIDEVIALIRRAPDPATAREQLMTRRWPAHDVEPLIRLIDDPRHKINDDATYNLSEEQARAILELRLARLTALGRDEIADELNKIGAEISDYLDILSSRVRIQTIVKAELAAVRDEFGTPRRTQIMDAGLDMDDEDLIAREDMVVTVSHLGYIKRVPLATYRAQRRGGKGRSGMATRDEDFVSRLFVVNTHTPVLFFSSRGIVYKEKVYRLPIGTPQSRGKALINMLPLEAGERITTIMPLPEDEATWENLDVMFATTRGTVRRNKLSDFVQVNRNGKIAMKLEEEGDEILSVETCTAPNHDLAIPGDDVLLTTALGQAIRFPVDEVRVFAGRNSIGVRGINMADGDRIISMTIVGHVDAEPWERAAYLKRSATERRAAGVDEDDIALVGEEVVEEGQLSDERYEYLKEHEQFVLTVSEKGFGKRSSSYDFRTSGRGGKGIRATDTSKTAEIGEQVALFPIEDKDQIMLVTDGGVLIRVPVDGIRIASRATKGVTIFSTGKGEKVVSVERISEPEGEEEEGDVPGEITTEGGAITEAPEGGAPEGDAPSEE</sequence>
<comment type="subcellular location">
    <subcellularLocation>
        <location evidence="8">Cytoplasm</location>
    </subcellularLocation>
</comment>
<dbReference type="RefSeq" id="WP_153352142.1">
    <property type="nucleotide sequence ID" value="NZ_JAYKOO010000001.1"/>
</dbReference>
<dbReference type="GO" id="GO:0005524">
    <property type="term" value="F:ATP binding"/>
    <property type="evidence" value="ECO:0007669"/>
    <property type="project" value="UniProtKB-UniRule"/>
</dbReference>
<evidence type="ECO:0000259" key="11">
    <source>
        <dbReference type="PROSITE" id="PS52040"/>
    </source>
</evidence>
<dbReference type="NCBIfam" id="TIGR01063">
    <property type="entry name" value="gyrA"/>
    <property type="match status" value="1"/>
</dbReference>
<dbReference type="Pfam" id="PF03989">
    <property type="entry name" value="DNA_gyraseA_C"/>
    <property type="match status" value="6"/>
</dbReference>
<dbReference type="SUPFAM" id="SSF56719">
    <property type="entry name" value="Type II DNA topoisomerase"/>
    <property type="match status" value="1"/>
</dbReference>
<dbReference type="CDD" id="cd00187">
    <property type="entry name" value="TOP4c"/>
    <property type="match status" value="1"/>
</dbReference>
<evidence type="ECO:0000256" key="6">
    <source>
        <dbReference type="ARBA" id="ARBA00023125"/>
    </source>
</evidence>
<organism evidence="12 13">
    <name type="scientific">Endobacterium cereale</name>
    <dbReference type="NCBI Taxonomy" id="2663029"/>
    <lineage>
        <taxon>Bacteria</taxon>
        <taxon>Pseudomonadati</taxon>
        <taxon>Pseudomonadota</taxon>
        <taxon>Alphaproteobacteria</taxon>
        <taxon>Hyphomicrobiales</taxon>
        <taxon>Rhizobiaceae</taxon>
        <taxon>Endobacterium</taxon>
    </lineage>
</organism>
<gene>
    <name evidence="8 12" type="primary">gyrA</name>
    <name evidence="12" type="ORF">GAO09_00600</name>
</gene>
<dbReference type="Gene3D" id="3.90.199.10">
    <property type="entry name" value="Topoisomerase II, domain 5"/>
    <property type="match status" value="1"/>
</dbReference>
<keyword evidence="7 8" id="KW-0413">Isomerase</keyword>